<accession>A0AAW2JE77</accession>
<reference evidence="1" key="2">
    <citation type="journal article" date="2024" name="Plant">
        <title>Genomic evolution and insights into agronomic trait innovations of Sesamum species.</title>
        <authorList>
            <person name="Miao H."/>
            <person name="Wang L."/>
            <person name="Qu L."/>
            <person name="Liu H."/>
            <person name="Sun Y."/>
            <person name="Le M."/>
            <person name="Wang Q."/>
            <person name="Wei S."/>
            <person name="Zheng Y."/>
            <person name="Lin W."/>
            <person name="Duan Y."/>
            <person name="Cao H."/>
            <person name="Xiong S."/>
            <person name="Wang X."/>
            <person name="Wei L."/>
            <person name="Li C."/>
            <person name="Ma Q."/>
            <person name="Ju M."/>
            <person name="Zhao R."/>
            <person name="Li G."/>
            <person name="Mu C."/>
            <person name="Tian Q."/>
            <person name="Mei H."/>
            <person name="Zhang T."/>
            <person name="Gao T."/>
            <person name="Zhang H."/>
        </authorList>
    </citation>
    <scope>NUCLEOTIDE SEQUENCE</scope>
    <source>
        <strain evidence="1">G01</strain>
    </source>
</reference>
<gene>
    <name evidence="1" type="ORF">Sangu_3251800</name>
</gene>
<evidence type="ECO:0000313" key="1">
    <source>
        <dbReference type="EMBL" id="KAL0292682.1"/>
    </source>
</evidence>
<organism evidence="1">
    <name type="scientific">Sesamum angustifolium</name>
    <dbReference type="NCBI Taxonomy" id="2727405"/>
    <lineage>
        <taxon>Eukaryota</taxon>
        <taxon>Viridiplantae</taxon>
        <taxon>Streptophyta</taxon>
        <taxon>Embryophyta</taxon>
        <taxon>Tracheophyta</taxon>
        <taxon>Spermatophyta</taxon>
        <taxon>Magnoliopsida</taxon>
        <taxon>eudicotyledons</taxon>
        <taxon>Gunneridae</taxon>
        <taxon>Pentapetalae</taxon>
        <taxon>asterids</taxon>
        <taxon>lamiids</taxon>
        <taxon>Lamiales</taxon>
        <taxon>Pedaliaceae</taxon>
        <taxon>Sesamum</taxon>
    </lineage>
</organism>
<dbReference type="PANTHER" id="PTHR48475:SF1">
    <property type="entry name" value="RNASE H TYPE-1 DOMAIN-CONTAINING PROTEIN"/>
    <property type="match status" value="1"/>
</dbReference>
<dbReference type="EMBL" id="JACGWK010001149">
    <property type="protein sequence ID" value="KAL0292682.1"/>
    <property type="molecule type" value="Genomic_DNA"/>
</dbReference>
<dbReference type="PANTHER" id="PTHR48475">
    <property type="entry name" value="RIBONUCLEASE H"/>
    <property type="match status" value="1"/>
</dbReference>
<protein>
    <submittedName>
        <fullName evidence="1">Uncharacterized protein</fullName>
    </submittedName>
</protein>
<dbReference type="GO" id="GO:0003676">
    <property type="term" value="F:nucleic acid binding"/>
    <property type="evidence" value="ECO:0007669"/>
    <property type="project" value="InterPro"/>
</dbReference>
<reference evidence="1" key="1">
    <citation type="submission" date="2020-06" db="EMBL/GenBank/DDBJ databases">
        <authorList>
            <person name="Li T."/>
            <person name="Hu X."/>
            <person name="Zhang T."/>
            <person name="Song X."/>
            <person name="Zhang H."/>
            <person name="Dai N."/>
            <person name="Sheng W."/>
            <person name="Hou X."/>
            <person name="Wei L."/>
        </authorList>
    </citation>
    <scope>NUCLEOTIDE SEQUENCE</scope>
    <source>
        <strain evidence="1">G01</strain>
        <tissue evidence="1">Leaf</tissue>
    </source>
</reference>
<comment type="caution">
    <text evidence="1">The sequence shown here is derived from an EMBL/GenBank/DDBJ whole genome shotgun (WGS) entry which is preliminary data.</text>
</comment>
<dbReference type="SUPFAM" id="SSF53098">
    <property type="entry name" value="Ribonuclease H-like"/>
    <property type="match status" value="1"/>
</dbReference>
<sequence length="107" mass="12364">MYCIVANGLAEAFNKTLCKLWKKVVAKSKRDWHERIGEALWAYRTTIRTPTQATPYVLVYGVEAILPLERQISSLRIAIQEGFIEKENSQIQLEELEALDEKRLEAQ</sequence>
<dbReference type="InterPro" id="IPR012337">
    <property type="entry name" value="RNaseH-like_sf"/>
</dbReference>
<dbReference type="Gene3D" id="3.30.420.10">
    <property type="entry name" value="Ribonuclease H-like superfamily/Ribonuclease H"/>
    <property type="match status" value="1"/>
</dbReference>
<dbReference type="AlphaFoldDB" id="A0AAW2JE77"/>
<proteinExistence type="predicted"/>
<dbReference type="InterPro" id="IPR036397">
    <property type="entry name" value="RNaseH_sf"/>
</dbReference>
<name>A0AAW2JE77_9LAMI</name>